<dbReference type="InterPro" id="IPR002474">
    <property type="entry name" value="CarbamoylP_synth_ssu_N"/>
</dbReference>
<dbReference type="AlphaFoldDB" id="A0A6B3VYY8"/>
<evidence type="ECO:0000313" key="3">
    <source>
        <dbReference type="EMBL" id="NEY80841.1"/>
    </source>
</evidence>
<feature type="domain" description="Carbamoyl-phosphate synthase small subunit N-terminal" evidence="1">
    <location>
        <begin position="1"/>
        <end position="133"/>
    </location>
</feature>
<dbReference type="SMART" id="SM01097">
    <property type="entry name" value="CPSase_sm_chain"/>
    <property type="match status" value="1"/>
</dbReference>
<dbReference type="EMBL" id="JACEIO010000007">
    <property type="protein sequence ID" value="MBA4536473.1"/>
    <property type="molecule type" value="Genomic_DNA"/>
</dbReference>
<reference evidence="2 5" key="2">
    <citation type="submission" date="2020-07" db="EMBL/GenBank/DDBJ databases">
        <authorList>
            <person name="Feng H."/>
        </authorList>
    </citation>
    <scope>NUCLEOTIDE SEQUENCE [LARGE SCALE GENOMIC DNA]</scope>
    <source>
        <strain evidence="5">s-12</strain>
        <strain evidence="2">S-12</strain>
    </source>
</reference>
<proteinExistence type="predicted"/>
<dbReference type="InterPro" id="IPR036480">
    <property type="entry name" value="CarbP_synth_ssu_N_sf"/>
</dbReference>
<dbReference type="RefSeq" id="WP_163240639.1">
    <property type="nucleotide sequence ID" value="NZ_JAAIWN010000007.1"/>
</dbReference>
<accession>A0A6B3VYY8</accession>
<dbReference type="SUPFAM" id="SSF52021">
    <property type="entry name" value="Carbamoyl phosphate synthetase, small subunit N-terminal domain"/>
    <property type="match status" value="1"/>
</dbReference>
<keyword evidence="4" id="KW-1185">Reference proteome</keyword>
<dbReference type="Pfam" id="PF00988">
    <property type="entry name" value="CPSase_sm_chain"/>
    <property type="match status" value="1"/>
</dbReference>
<sequence length="147" mass="16543">MTGFIQLSTGDFYEGILLTNSLEQDLAGEIKCYTQMTGYENVLTNPDYENKIVVFTYPLIGNVGIRAQTFESGKPTIAGAVVYEAADQVFHYQGTCTLQQYLDKWNIPLLSHIDTRAVVKKIREEQNVSCVLTTSMNEKNRRSIAYA</sequence>
<evidence type="ECO:0000313" key="5">
    <source>
        <dbReference type="Proteomes" id="UP000570010"/>
    </source>
</evidence>
<dbReference type="Proteomes" id="UP000472971">
    <property type="component" value="Unassembled WGS sequence"/>
</dbReference>
<evidence type="ECO:0000259" key="1">
    <source>
        <dbReference type="SMART" id="SM01097"/>
    </source>
</evidence>
<comment type="caution">
    <text evidence="3">The sequence shown here is derived from an EMBL/GenBank/DDBJ whole genome shotgun (WGS) entry which is preliminary data.</text>
</comment>
<reference evidence="3 4" key="1">
    <citation type="submission" date="2020-02" db="EMBL/GenBank/DDBJ databases">
        <title>Bacillus aquiflavi sp. nov., isolated from yellow water of strong flavor Chinese baijiu in Yibin region of China.</title>
        <authorList>
            <person name="Xie J."/>
        </authorList>
    </citation>
    <scope>NUCLEOTIDE SEQUENCE [LARGE SCALE GENOMIC DNA]</scope>
    <source>
        <strain evidence="3 4">3H-10</strain>
    </source>
</reference>
<evidence type="ECO:0000313" key="2">
    <source>
        <dbReference type="EMBL" id="MBA4536473.1"/>
    </source>
</evidence>
<dbReference type="Gene3D" id="3.50.30.20">
    <property type="entry name" value="Carbamoyl-phosphate synthase small subunit, N-terminal domain"/>
    <property type="match status" value="1"/>
</dbReference>
<dbReference type="Proteomes" id="UP000570010">
    <property type="component" value="Unassembled WGS sequence"/>
</dbReference>
<name>A0A6B3VYY8_9BACI</name>
<organism evidence="3 4">
    <name type="scientific">Bacillus aquiflavi</name>
    <dbReference type="NCBI Taxonomy" id="2672567"/>
    <lineage>
        <taxon>Bacteria</taxon>
        <taxon>Bacillati</taxon>
        <taxon>Bacillota</taxon>
        <taxon>Bacilli</taxon>
        <taxon>Bacillales</taxon>
        <taxon>Bacillaceae</taxon>
        <taxon>Bacillus</taxon>
    </lineage>
</organism>
<protein>
    <recommendedName>
        <fullName evidence="1">Carbamoyl-phosphate synthase small subunit N-terminal domain-containing protein</fullName>
    </recommendedName>
</protein>
<dbReference type="EMBL" id="JAAIWN010000007">
    <property type="protein sequence ID" value="NEY80841.1"/>
    <property type="molecule type" value="Genomic_DNA"/>
</dbReference>
<gene>
    <name evidence="3" type="ORF">G4D64_04720</name>
    <name evidence="2" type="ORF">H1Z61_04755</name>
</gene>
<evidence type="ECO:0000313" key="4">
    <source>
        <dbReference type="Proteomes" id="UP000472971"/>
    </source>
</evidence>